<proteinExistence type="predicted"/>
<dbReference type="Pfam" id="PF02666">
    <property type="entry name" value="PS_Dcarbxylase"/>
    <property type="match status" value="1"/>
</dbReference>
<comment type="cofactor">
    <cofactor evidence="1">
        <name>pyruvate</name>
        <dbReference type="ChEBI" id="CHEBI:15361"/>
    </cofactor>
</comment>
<keyword evidence="14" id="KW-1185">Reference proteome</keyword>
<dbReference type="InterPro" id="IPR033177">
    <property type="entry name" value="PSD-B"/>
</dbReference>
<keyword evidence="10" id="KW-1208">Phospholipid metabolism</keyword>
<keyword evidence="4" id="KW-0444">Lipid biosynthesis</keyword>
<evidence type="ECO:0000256" key="3">
    <source>
        <dbReference type="ARBA" id="ARBA00012243"/>
    </source>
</evidence>
<accession>A0A643F8V7</accession>
<keyword evidence="5" id="KW-0210">Decarboxylase</keyword>
<evidence type="ECO:0000256" key="10">
    <source>
        <dbReference type="ARBA" id="ARBA00023264"/>
    </source>
</evidence>
<evidence type="ECO:0000256" key="11">
    <source>
        <dbReference type="ARBA" id="ARBA00023317"/>
    </source>
</evidence>
<evidence type="ECO:0000256" key="8">
    <source>
        <dbReference type="ARBA" id="ARBA00023209"/>
    </source>
</evidence>
<evidence type="ECO:0000313" key="13">
    <source>
        <dbReference type="EMBL" id="KAB0577501.1"/>
    </source>
</evidence>
<comment type="caution">
    <text evidence="13">The sequence shown here is derived from an EMBL/GenBank/DDBJ whole genome shotgun (WGS) entry which is preliminary data.</text>
</comment>
<evidence type="ECO:0000256" key="7">
    <source>
        <dbReference type="ARBA" id="ARBA00023145"/>
    </source>
</evidence>
<evidence type="ECO:0000256" key="1">
    <source>
        <dbReference type="ARBA" id="ARBA00001928"/>
    </source>
</evidence>
<dbReference type="OrthoDB" id="9802030at2"/>
<evidence type="ECO:0000256" key="4">
    <source>
        <dbReference type="ARBA" id="ARBA00022516"/>
    </source>
</evidence>
<evidence type="ECO:0000256" key="5">
    <source>
        <dbReference type="ARBA" id="ARBA00022793"/>
    </source>
</evidence>
<keyword evidence="9 13" id="KW-0456">Lyase</keyword>
<comment type="pathway">
    <text evidence="2">Lipid metabolism.</text>
</comment>
<evidence type="ECO:0000256" key="2">
    <source>
        <dbReference type="ARBA" id="ARBA00005189"/>
    </source>
</evidence>
<dbReference type="InterPro" id="IPR003817">
    <property type="entry name" value="PS_Dcarbxylase"/>
</dbReference>
<dbReference type="GO" id="GO:0006646">
    <property type="term" value="P:phosphatidylethanolamine biosynthetic process"/>
    <property type="evidence" value="ECO:0007669"/>
    <property type="project" value="UniProtKB-UniPathway"/>
</dbReference>
<comment type="pathway">
    <text evidence="12">Phospholipid metabolism; phosphatidylethanolamine biosynthesis.</text>
</comment>
<dbReference type="Proteomes" id="UP000430120">
    <property type="component" value="Unassembled WGS sequence"/>
</dbReference>
<evidence type="ECO:0000256" key="9">
    <source>
        <dbReference type="ARBA" id="ARBA00023239"/>
    </source>
</evidence>
<evidence type="ECO:0000313" key="14">
    <source>
        <dbReference type="Proteomes" id="UP000430120"/>
    </source>
</evidence>
<gene>
    <name evidence="13" type="primary">psd</name>
    <name evidence="13" type="ORF">F7Q92_16395</name>
</gene>
<dbReference type="EMBL" id="VZPB01000046">
    <property type="protein sequence ID" value="KAB0577501.1"/>
    <property type="molecule type" value="Genomic_DNA"/>
</dbReference>
<evidence type="ECO:0000256" key="6">
    <source>
        <dbReference type="ARBA" id="ARBA00023098"/>
    </source>
</evidence>
<keyword evidence="6" id="KW-0443">Lipid metabolism</keyword>
<keyword evidence="11" id="KW-0670">Pyruvate</keyword>
<dbReference type="GO" id="GO:0004609">
    <property type="term" value="F:phosphatidylserine decarboxylase activity"/>
    <property type="evidence" value="ECO:0007669"/>
    <property type="project" value="UniProtKB-EC"/>
</dbReference>
<dbReference type="AlphaFoldDB" id="A0A643F8V7"/>
<name>A0A643F8V7_IDEDE</name>
<reference evidence="13 14" key="1">
    <citation type="submission" date="2019-09" db="EMBL/GenBank/DDBJ databases">
        <title>Draft genome sequences of 48 bacterial type strains from the CCUG.</title>
        <authorList>
            <person name="Tunovic T."/>
            <person name="Pineiro-Iglesias B."/>
            <person name="Unosson C."/>
            <person name="Inganas E."/>
            <person name="Ohlen M."/>
            <person name="Cardew S."/>
            <person name="Jensie-Markopoulos S."/>
            <person name="Salva-Serra F."/>
            <person name="Jaen-Luchoro D."/>
            <person name="Karlsson R."/>
            <person name="Svensson-Stadler L."/>
            <person name="Chun J."/>
            <person name="Moore E."/>
        </authorList>
    </citation>
    <scope>NUCLEOTIDE SEQUENCE [LARGE SCALE GENOMIC DNA]</scope>
    <source>
        <strain evidence="13 14">CCUG 30977</strain>
    </source>
</reference>
<sequence>MKVLRTWRDRLLQQEDLNFLLTNRIPRLAATHAMGWFSQIRSPLLARLSIGVWRLFTELDLSEARQQRFESLHDCFVRELKDGARTVDADPAVLASPCDAIVGACGTVQDGQVWQAKGFPYTVADLFGHADRAVPYRDGVFVTLRLTSAMYHHFHAPADGTVQHVTHIAGDTWNVNPIALKRVERLFCKNERAAIHLRLDRGGQPLALVPVAAVLVASLRLKFMDLLLHTRYRGPDELPCSAHVNKGQDLGWFQHGSTIIVFAPRGFALVEGIEVGMRVRMGQALMRW</sequence>
<dbReference type="UniPathway" id="UPA00558"/>
<organism evidence="13 14">
    <name type="scientific">Ideonella dechloratans</name>
    <dbReference type="NCBI Taxonomy" id="36863"/>
    <lineage>
        <taxon>Bacteria</taxon>
        <taxon>Pseudomonadati</taxon>
        <taxon>Pseudomonadota</taxon>
        <taxon>Betaproteobacteria</taxon>
        <taxon>Burkholderiales</taxon>
        <taxon>Sphaerotilaceae</taxon>
        <taxon>Ideonella</taxon>
    </lineage>
</organism>
<dbReference type="PANTHER" id="PTHR10067">
    <property type="entry name" value="PHOSPHATIDYLSERINE DECARBOXYLASE"/>
    <property type="match status" value="1"/>
</dbReference>
<evidence type="ECO:0000256" key="12">
    <source>
        <dbReference type="ARBA" id="ARBA00024326"/>
    </source>
</evidence>
<dbReference type="NCBIfam" id="TIGR00163">
    <property type="entry name" value="PS_decarb"/>
    <property type="match status" value="1"/>
</dbReference>
<keyword evidence="8" id="KW-0594">Phospholipid biosynthesis</keyword>
<dbReference type="RefSeq" id="WP_151125181.1">
    <property type="nucleotide sequence ID" value="NZ_CP088081.1"/>
</dbReference>
<keyword evidence="7" id="KW-0865">Zymogen</keyword>
<protein>
    <recommendedName>
        <fullName evidence="3">phosphatidylserine decarboxylase</fullName>
        <ecNumber evidence="3">4.1.1.65</ecNumber>
    </recommendedName>
</protein>
<dbReference type="PANTHER" id="PTHR10067:SF6">
    <property type="entry name" value="PHOSPHATIDYLSERINE DECARBOXYLASE PROENZYME, MITOCHONDRIAL"/>
    <property type="match status" value="1"/>
</dbReference>
<dbReference type="EC" id="4.1.1.65" evidence="3"/>